<comment type="caution">
    <text evidence="3">The sequence shown here is derived from an EMBL/GenBank/DDBJ whole genome shotgun (WGS) entry which is preliminary data.</text>
</comment>
<gene>
    <name evidence="3" type="ORF">GCM10007971_21110</name>
</gene>
<dbReference type="InterPro" id="IPR025711">
    <property type="entry name" value="PepSY"/>
</dbReference>
<dbReference type="Gene3D" id="3.10.450.40">
    <property type="match status" value="1"/>
</dbReference>
<accession>A0A917XYY2</accession>
<protein>
    <recommendedName>
        <fullName evidence="2">PepSY domain-containing protein</fullName>
    </recommendedName>
</protein>
<evidence type="ECO:0000256" key="1">
    <source>
        <dbReference type="SAM" id="SignalP"/>
    </source>
</evidence>
<name>A0A917XYY2_9BACI</name>
<keyword evidence="4" id="KW-1185">Reference proteome</keyword>
<dbReference type="Pfam" id="PF03413">
    <property type="entry name" value="PepSY"/>
    <property type="match status" value="1"/>
</dbReference>
<feature type="signal peptide" evidence="1">
    <location>
        <begin position="1"/>
        <end position="27"/>
    </location>
</feature>
<feature type="domain" description="PepSY" evidence="2">
    <location>
        <begin position="60"/>
        <end position="117"/>
    </location>
</feature>
<dbReference type="AlphaFoldDB" id="A0A917XYY2"/>
<dbReference type="RefSeq" id="WP_188857126.1">
    <property type="nucleotide sequence ID" value="NZ_BMOS01000013.1"/>
</dbReference>
<sequence length="127" mass="14079">MNKKLGYGIGTLTIALVIGFTAYQSNAAPTEPIVAASETEEVQETKEKTVENQDPFAGVLSIEEVKQIALTEFEGKVTEIELDKDDGRLIYEVELRDGTHEAEIELDAMTGEIIEVEIEQDDDSWDD</sequence>
<evidence type="ECO:0000313" key="4">
    <source>
        <dbReference type="Proteomes" id="UP000624041"/>
    </source>
</evidence>
<dbReference type="Proteomes" id="UP000624041">
    <property type="component" value="Unassembled WGS sequence"/>
</dbReference>
<dbReference type="EMBL" id="BMOS01000013">
    <property type="protein sequence ID" value="GGN58717.1"/>
    <property type="molecule type" value="Genomic_DNA"/>
</dbReference>
<feature type="chain" id="PRO_5036873590" description="PepSY domain-containing protein" evidence="1">
    <location>
        <begin position="28"/>
        <end position="127"/>
    </location>
</feature>
<organism evidence="3 4">
    <name type="scientific">Oceanobacillus indicireducens</name>
    <dbReference type="NCBI Taxonomy" id="1004261"/>
    <lineage>
        <taxon>Bacteria</taxon>
        <taxon>Bacillati</taxon>
        <taxon>Bacillota</taxon>
        <taxon>Bacilli</taxon>
        <taxon>Bacillales</taxon>
        <taxon>Bacillaceae</taxon>
        <taxon>Oceanobacillus</taxon>
    </lineage>
</organism>
<evidence type="ECO:0000259" key="2">
    <source>
        <dbReference type="Pfam" id="PF03413"/>
    </source>
</evidence>
<proteinExistence type="predicted"/>
<keyword evidence="1" id="KW-0732">Signal</keyword>
<reference evidence="3" key="1">
    <citation type="journal article" date="2014" name="Int. J. Syst. Evol. Microbiol.">
        <title>Complete genome sequence of Corynebacterium casei LMG S-19264T (=DSM 44701T), isolated from a smear-ripened cheese.</title>
        <authorList>
            <consortium name="US DOE Joint Genome Institute (JGI-PGF)"/>
            <person name="Walter F."/>
            <person name="Albersmeier A."/>
            <person name="Kalinowski J."/>
            <person name="Ruckert C."/>
        </authorList>
    </citation>
    <scope>NUCLEOTIDE SEQUENCE</scope>
    <source>
        <strain evidence="3">JCM 17251</strain>
    </source>
</reference>
<reference evidence="3" key="2">
    <citation type="submission" date="2020-09" db="EMBL/GenBank/DDBJ databases">
        <authorList>
            <person name="Sun Q."/>
            <person name="Ohkuma M."/>
        </authorList>
    </citation>
    <scope>NUCLEOTIDE SEQUENCE</scope>
    <source>
        <strain evidence="3">JCM 17251</strain>
    </source>
</reference>
<evidence type="ECO:0000313" key="3">
    <source>
        <dbReference type="EMBL" id="GGN58717.1"/>
    </source>
</evidence>